<evidence type="ECO:0000313" key="5">
    <source>
        <dbReference type="Proteomes" id="UP000228689"/>
    </source>
</evidence>
<reference evidence="5" key="1">
    <citation type="submission" date="2017-09" db="EMBL/GenBank/DDBJ databases">
        <title>Depth-based differentiation of microbial function through sediment-hosted aquifers and enrichment of novel symbionts in the deep terrestrial subsurface.</title>
        <authorList>
            <person name="Probst A.J."/>
            <person name="Ladd B."/>
            <person name="Jarett J.K."/>
            <person name="Geller-Mcgrath D.E."/>
            <person name="Sieber C.M.K."/>
            <person name="Emerson J.B."/>
            <person name="Anantharaman K."/>
            <person name="Thomas B.C."/>
            <person name="Malmstrom R."/>
            <person name="Stieglmeier M."/>
            <person name="Klingl A."/>
            <person name="Woyke T."/>
            <person name="Ryan C.M."/>
            <person name="Banfield J.F."/>
        </authorList>
    </citation>
    <scope>NUCLEOTIDE SEQUENCE [LARGE SCALE GENOMIC DNA]</scope>
</reference>
<feature type="domain" description="Smf/DprA SLOG" evidence="2">
    <location>
        <begin position="79"/>
        <end position="289"/>
    </location>
</feature>
<feature type="domain" description="DprA winged helix" evidence="3">
    <location>
        <begin position="300"/>
        <end position="352"/>
    </location>
</feature>
<dbReference type="InterPro" id="IPR003488">
    <property type="entry name" value="DprA"/>
</dbReference>
<dbReference type="Gene3D" id="1.10.10.10">
    <property type="entry name" value="Winged helix-like DNA-binding domain superfamily/Winged helix DNA-binding domain"/>
    <property type="match status" value="1"/>
</dbReference>
<dbReference type="AlphaFoldDB" id="A0A2M7RFP6"/>
<dbReference type="PROSITE" id="PS51257">
    <property type="entry name" value="PROKAR_LIPOPROTEIN"/>
    <property type="match status" value="1"/>
</dbReference>
<comment type="caution">
    <text evidence="4">The sequence shown here is derived from an EMBL/GenBank/DDBJ whole genome shotgun (WGS) entry which is preliminary data.</text>
</comment>
<accession>A0A2M7RFP6</accession>
<organism evidence="4 5">
    <name type="scientific">Candidatus Komeilibacteria bacterium CG_4_10_14_0_8_um_filter_37_78</name>
    <dbReference type="NCBI Taxonomy" id="1974471"/>
    <lineage>
        <taxon>Bacteria</taxon>
        <taxon>Candidatus Komeiliibacteriota</taxon>
    </lineage>
</organism>
<dbReference type="SUPFAM" id="SSF102405">
    <property type="entry name" value="MCP/YpsA-like"/>
    <property type="match status" value="1"/>
</dbReference>
<dbReference type="GO" id="GO:0009294">
    <property type="term" value="P:DNA-mediated transformation"/>
    <property type="evidence" value="ECO:0007669"/>
    <property type="project" value="InterPro"/>
</dbReference>
<gene>
    <name evidence="4" type="primary">dprA</name>
    <name evidence="4" type="ORF">COY67_00145</name>
</gene>
<comment type="similarity">
    <text evidence="1">Belongs to the DprA/Smf family.</text>
</comment>
<dbReference type="PANTHER" id="PTHR43022">
    <property type="entry name" value="PROTEIN SMF"/>
    <property type="match status" value="1"/>
</dbReference>
<dbReference type="NCBIfam" id="TIGR00732">
    <property type="entry name" value="dprA"/>
    <property type="match status" value="1"/>
</dbReference>
<dbReference type="Gene3D" id="3.40.50.450">
    <property type="match status" value="1"/>
</dbReference>
<dbReference type="Pfam" id="PF02481">
    <property type="entry name" value="DNA_processg_A"/>
    <property type="match status" value="1"/>
</dbReference>
<dbReference type="Pfam" id="PF17782">
    <property type="entry name" value="WHD_DprA"/>
    <property type="match status" value="1"/>
</dbReference>
<proteinExistence type="inferred from homology"/>
<evidence type="ECO:0000259" key="2">
    <source>
        <dbReference type="Pfam" id="PF02481"/>
    </source>
</evidence>
<evidence type="ECO:0000256" key="1">
    <source>
        <dbReference type="ARBA" id="ARBA00006525"/>
    </source>
</evidence>
<evidence type="ECO:0000259" key="3">
    <source>
        <dbReference type="Pfam" id="PF17782"/>
    </source>
</evidence>
<dbReference type="Proteomes" id="UP000228689">
    <property type="component" value="Unassembled WGS sequence"/>
</dbReference>
<dbReference type="InterPro" id="IPR057666">
    <property type="entry name" value="DrpA_SLOG"/>
</dbReference>
<dbReference type="EMBL" id="PFMC01000005">
    <property type="protein sequence ID" value="PIY95407.1"/>
    <property type="molecule type" value="Genomic_DNA"/>
</dbReference>
<dbReference type="InterPro" id="IPR036388">
    <property type="entry name" value="WH-like_DNA-bd_sf"/>
</dbReference>
<protein>
    <submittedName>
        <fullName evidence="4">DNA-protecting protein DprA</fullName>
    </submittedName>
</protein>
<sequence length="360" mass="39532">MDRKKVALVAFSFISGIGCKTLLKLLNLYPDLERLWSASNSEVWALPLTNEQINNIITARADINIDNKIASIQKQGINILTILDDHYPKLLKQIYDPPAILYYQGDISILNIPDRLAVVGTRKISNYAKAILPNLLKPIVNSGIVIVSGLALGVDGLAHQIAVSDHKPTIAVLGSGLDWSSLYPPQNFQLAQQICHHGLLVSEYPPGTSGVPGNFPMRNRIISGLCQGTLVVEAALRSGSLITAYQALEQNREVMAIPGSIHLTNSQGTNKIIQRGAKMILEPSDILSLYHLQTSTGSSPNQELNKIEKQIINLLVVEHLTIEKIYQSCKIDVESLNATLTLLELKGLIKQQGSYYFINK</sequence>
<name>A0A2M7RFP6_9BACT</name>
<dbReference type="InterPro" id="IPR041614">
    <property type="entry name" value="DprA_WH"/>
</dbReference>
<evidence type="ECO:0000313" key="4">
    <source>
        <dbReference type="EMBL" id="PIY95407.1"/>
    </source>
</evidence>
<dbReference type="PANTHER" id="PTHR43022:SF1">
    <property type="entry name" value="PROTEIN SMF"/>
    <property type="match status" value="1"/>
</dbReference>